<dbReference type="PANTHER" id="PTHR24148:SF64">
    <property type="entry name" value="HETEROKARYON INCOMPATIBILITY DOMAIN-CONTAINING PROTEIN"/>
    <property type="match status" value="1"/>
</dbReference>
<evidence type="ECO:0000259" key="1">
    <source>
        <dbReference type="Pfam" id="PF06985"/>
    </source>
</evidence>
<evidence type="ECO:0000313" key="2">
    <source>
        <dbReference type="EMBL" id="PMD33117.1"/>
    </source>
</evidence>
<reference evidence="2 3" key="1">
    <citation type="submission" date="2016-04" db="EMBL/GenBank/DDBJ databases">
        <title>A degradative enzymes factory behind the ericoid mycorrhizal symbiosis.</title>
        <authorList>
            <consortium name="DOE Joint Genome Institute"/>
            <person name="Martino E."/>
            <person name="Morin E."/>
            <person name="Grelet G."/>
            <person name="Kuo A."/>
            <person name="Kohler A."/>
            <person name="Daghino S."/>
            <person name="Barry K."/>
            <person name="Choi C."/>
            <person name="Cichocki N."/>
            <person name="Clum A."/>
            <person name="Copeland A."/>
            <person name="Hainaut M."/>
            <person name="Haridas S."/>
            <person name="Labutti K."/>
            <person name="Lindquist E."/>
            <person name="Lipzen A."/>
            <person name="Khouja H.-R."/>
            <person name="Murat C."/>
            <person name="Ohm R."/>
            <person name="Olson A."/>
            <person name="Spatafora J."/>
            <person name="Veneault-Fourrey C."/>
            <person name="Henrissat B."/>
            <person name="Grigoriev I."/>
            <person name="Martin F."/>
            <person name="Perotto S."/>
        </authorList>
    </citation>
    <scope>NUCLEOTIDE SEQUENCE [LARGE SCALE GENOMIC DNA]</scope>
    <source>
        <strain evidence="2 3">F</strain>
    </source>
</reference>
<dbReference type="Proteomes" id="UP000235786">
    <property type="component" value="Unassembled WGS sequence"/>
</dbReference>
<dbReference type="PANTHER" id="PTHR24148">
    <property type="entry name" value="ANKYRIN REPEAT DOMAIN-CONTAINING PROTEIN 39 HOMOLOG-RELATED"/>
    <property type="match status" value="1"/>
</dbReference>
<name>A0A2J6R3K3_HYAVF</name>
<dbReference type="Pfam" id="PF06985">
    <property type="entry name" value="HET"/>
    <property type="match status" value="1"/>
</dbReference>
<organism evidence="2 3">
    <name type="scientific">Hyaloscypha variabilis (strain UAMH 11265 / GT02V1 / F)</name>
    <name type="common">Meliniomyces variabilis</name>
    <dbReference type="NCBI Taxonomy" id="1149755"/>
    <lineage>
        <taxon>Eukaryota</taxon>
        <taxon>Fungi</taxon>
        <taxon>Dikarya</taxon>
        <taxon>Ascomycota</taxon>
        <taxon>Pezizomycotina</taxon>
        <taxon>Leotiomycetes</taxon>
        <taxon>Helotiales</taxon>
        <taxon>Hyaloscyphaceae</taxon>
        <taxon>Hyaloscypha</taxon>
        <taxon>Hyaloscypha variabilis</taxon>
    </lineage>
</organism>
<dbReference type="OrthoDB" id="2288928at2759"/>
<accession>A0A2J6R3K3</accession>
<evidence type="ECO:0000313" key="3">
    <source>
        <dbReference type="Proteomes" id="UP000235786"/>
    </source>
</evidence>
<protein>
    <submittedName>
        <fullName evidence="2">HET-domain-containing protein</fullName>
    </submittedName>
</protein>
<dbReference type="InterPro" id="IPR052895">
    <property type="entry name" value="HetReg/Transcr_Mod"/>
</dbReference>
<proteinExistence type="predicted"/>
<dbReference type="Pfam" id="PF26639">
    <property type="entry name" value="Het-6_barrel"/>
    <property type="match status" value="1"/>
</dbReference>
<feature type="domain" description="Heterokaryon incompatibility" evidence="1">
    <location>
        <begin position="48"/>
        <end position="203"/>
    </location>
</feature>
<dbReference type="STRING" id="1149755.A0A2J6R3K3"/>
<sequence length="600" mass="68617">MASSQHTYSYEPLPQKNTIRYLILQPGAGDDPLVCSLRAESIEKVPPFEAISYVWGSKERNHEIICGRFSRKRVAITANLRDALKGVRWPNKARVLWADSICIDQENRKEQGHQVALMGQIYQKAARVLIFVGVNPGQHGAAVKSLLADTRKMIQEGLESIHFAEDAFPYPAEDDPLLSDRRWVSMKALLDLPWFDRGWVVQEAGLAAEATVIWGETEFDWLDLLRAYSWVVWRANEVRTANHLWLNDLHMSLYEWRHYKEAVAFQPPNFLSDVSFHEVLESARDLVLTDERDHVYAFIALQSDMAIEPNYEASYLQVYLDFAGNYLLNTHDLTLLDSIQHTEDTIASEYPTWVPRWNTLYHVGCWHQSNPPITNPSVLLPLLPTLAAGNALKVQAVLFDSINFQFPLSNDSGPLDRISTLWRHLSELPMGSSFPLGSRGLLFTQTLCDRQYWGTWKRWVAHQAAFMLYLQQLRREDGLDVAELARLEQRAIGGSVNYFIGCIRERLRNRGFVMTNRGYYGLAPSTIREGDICAIIFGTRVPFALRTTQKQGRYKVLGNVSIASKENYWNEGEKVFIGLGRKNAQDWLELGLQEEDILLV</sequence>
<dbReference type="AlphaFoldDB" id="A0A2J6R3K3"/>
<gene>
    <name evidence="2" type="ORF">L207DRAFT_518429</name>
</gene>
<keyword evidence="3" id="KW-1185">Reference proteome</keyword>
<dbReference type="EMBL" id="KZ613957">
    <property type="protein sequence ID" value="PMD33117.1"/>
    <property type="molecule type" value="Genomic_DNA"/>
</dbReference>
<dbReference type="InterPro" id="IPR010730">
    <property type="entry name" value="HET"/>
</dbReference>